<feature type="binding site" description="in other chain" evidence="8">
    <location>
        <begin position="12"/>
        <end position="14"/>
    </location>
    <ligand>
        <name>FMN</name>
        <dbReference type="ChEBI" id="CHEBI:58210"/>
        <note>ligand shared between dimeric partners</note>
    </ligand>
</feature>
<organism evidence="10 11">
    <name type="scientific">Corticimicrobacter populi</name>
    <dbReference type="NCBI Taxonomy" id="2175229"/>
    <lineage>
        <taxon>Bacteria</taxon>
        <taxon>Pseudomonadati</taxon>
        <taxon>Pseudomonadota</taxon>
        <taxon>Betaproteobacteria</taxon>
        <taxon>Burkholderiales</taxon>
        <taxon>Alcaligenaceae</taxon>
        <taxon>Corticimicrobacter</taxon>
    </lineage>
</organism>
<dbReference type="AlphaFoldDB" id="A0A2V1K7G7"/>
<proteinExistence type="inferred from homology"/>
<dbReference type="PANTHER" id="PTHR43821:SF1">
    <property type="entry name" value="NAD(P)H NITROREDUCTASE YDJA-RELATED"/>
    <property type="match status" value="1"/>
</dbReference>
<dbReference type="InterPro" id="IPR026021">
    <property type="entry name" value="YdjA-like"/>
</dbReference>
<evidence type="ECO:0000259" key="9">
    <source>
        <dbReference type="Pfam" id="PF00881"/>
    </source>
</evidence>
<name>A0A2V1K7G7_9BURK</name>
<dbReference type="InterPro" id="IPR000415">
    <property type="entry name" value="Nitroreductase-like"/>
</dbReference>
<accession>A0A2V1K7G7</accession>
<dbReference type="SUPFAM" id="SSF55469">
    <property type="entry name" value="FMN-dependent nitroreductase-like"/>
    <property type="match status" value="1"/>
</dbReference>
<feature type="binding site" description="in other chain" evidence="8">
    <location>
        <begin position="137"/>
        <end position="139"/>
    </location>
    <ligand>
        <name>FMN</name>
        <dbReference type="ChEBI" id="CHEBI:58210"/>
        <note>ligand shared between dimeric partners</note>
    </ligand>
</feature>
<dbReference type="CDD" id="cd02135">
    <property type="entry name" value="YdjA-like"/>
    <property type="match status" value="1"/>
</dbReference>
<dbReference type="InterPro" id="IPR029479">
    <property type="entry name" value="Nitroreductase"/>
</dbReference>
<evidence type="ECO:0000256" key="6">
    <source>
        <dbReference type="ARBA" id="ARBA00023027"/>
    </source>
</evidence>
<dbReference type="EMBL" id="QETA01000001">
    <property type="protein sequence ID" value="PWF25467.1"/>
    <property type="molecule type" value="Genomic_DNA"/>
</dbReference>
<dbReference type="RefSeq" id="WP_109060870.1">
    <property type="nucleotide sequence ID" value="NZ_QETA01000001.1"/>
</dbReference>
<evidence type="ECO:0000256" key="8">
    <source>
        <dbReference type="PIRSR" id="PIRSR000232-1"/>
    </source>
</evidence>
<sequence>MTTDVLDTLASRRSFKLVTGPGPSQDELDRILQTAMSAPDHGALRPWRFRLIRGGAIARLADMAIQAMKDSVQYQVSSEKEAAIRQWLGDVPVVLAVACHLDHRNDRIPQWEREVATGAAVTNILNAAHALGYGAFWSTGLGAGLDTVQEALGFDPLDHRFMGYVVIGTPAVQPSLQPRESIAGHVREWHAPETV</sequence>
<dbReference type="Proteomes" id="UP000245212">
    <property type="component" value="Unassembled WGS sequence"/>
</dbReference>
<dbReference type="PANTHER" id="PTHR43821">
    <property type="entry name" value="NAD(P)H NITROREDUCTASE YDJA-RELATED"/>
    <property type="match status" value="1"/>
</dbReference>
<dbReference type="GO" id="GO:0016491">
    <property type="term" value="F:oxidoreductase activity"/>
    <property type="evidence" value="ECO:0007669"/>
    <property type="project" value="UniProtKB-UniRule"/>
</dbReference>
<comment type="cofactor">
    <cofactor evidence="8">
        <name>FMN</name>
        <dbReference type="ChEBI" id="CHEBI:58210"/>
    </cofactor>
    <text evidence="8">Binds 1 FMN per subunit.</text>
</comment>
<keyword evidence="3 7" id="KW-0288">FMN</keyword>
<comment type="similarity">
    <text evidence="1 7">Belongs to the nitroreductase family.</text>
</comment>
<evidence type="ECO:0000256" key="4">
    <source>
        <dbReference type="ARBA" id="ARBA00022857"/>
    </source>
</evidence>
<keyword evidence="11" id="KW-1185">Reference proteome</keyword>
<keyword evidence="5 7" id="KW-0560">Oxidoreductase</keyword>
<evidence type="ECO:0000256" key="7">
    <source>
        <dbReference type="PIRNR" id="PIRNR000232"/>
    </source>
</evidence>
<dbReference type="InterPro" id="IPR052530">
    <property type="entry name" value="NAD(P)H_nitroreductase"/>
</dbReference>
<evidence type="ECO:0000313" key="10">
    <source>
        <dbReference type="EMBL" id="PWF25467.1"/>
    </source>
</evidence>
<keyword evidence="2 7" id="KW-0285">Flavoprotein</keyword>
<comment type="caution">
    <text evidence="10">The sequence shown here is derived from an EMBL/GenBank/DDBJ whole genome shotgun (WGS) entry which is preliminary data.</text>
</comment>
<dbReference type="PIRSF" id="PIRSF000232">
    <property type="entry name" value="YdjA"/>
    <property type="match status" value="1"/>
</dbReference>
<dbReference type="Gene3D" id="3.40.109.10">
    <property type="entry name" value="NADH Oxidase"/>
    <property type="match status" value="1"/>
</dbReference>
<dbReference type="EC" id="1.-.-.-" evidence="7"/>
<reference evidence="11" key="1">
    <citation type="submission" date="2018-05" db="EMBL/GenBank/DDBJ databases">
        <authorList>
            <person name="Li Y."/>
        </authorList>
    </citation>
    <scope>NUCLEOTIDE SEQUENCE [LARGE SCALE GENOMIC DNA]</scope>
    <source>
        <strain evidence="11">3d-2-2</strain>
    </source>
</reference>
<feature type="domain" description="Nitroreductase" evidence="9">
    <location>
        <begin position="10"/>
        <end position="168"/>
    </location>
</feature>
<evidence type="ECO:0000256" key="2">
    <source>
        <dbReference type="ARBA" id="ARBA00022630"/>
    </source>
</evidence>
<evidence type="ECO:0000256" key="5">
    <source>
        <dbReference type="ARBA" id="ARBA00023002"/>
    </source>
</evidence>
<evidence type="ECO:0000256" key="3">
    <source>
        <dbReference type="ARBA" id="ARBA00022643"/>
    </source>
</evidence>
<evidence type="ECO:0000313" key="11">
    <source>
        <dbReference type="Proteomes" id="UP000245212"/>
    </source>
</evidence>
<gene>
    <name evidence="10" type="ORF">DD235_04885</name>
</gene>
<dbReference type="Pfam" id="PF00881">
    <property type="entry name" value="Nitroreductase"/>
    <property type="match status" value="1"/>
</dbReference>
<keyword evidence="6 7" id="KW-0520">NAD</keyword>
<keyword evidence="4 7" id="KW-0521">NADP</keyword>
<evidence type="ECO:0000256" key="1">
    <source>
        <dbReference type="ARBA" id="ARBA00007118"/>
    </source>
</evidence>
<protein>
    <recommendedName>
        <fullName evidence="7">Putative NAD(P)H nitroreductase</fullName>
        <ecNumber evidence="7">1.-.-.-</ecNumber>
    </recommendedName>
</protein>
<feature type="binding site" evidence="8">
    <location>
        <position position="41"/>
    </location>
    <ligand>
        <name>FMN</name>
        <dbReference type="ChEBI" id="CHEBI:58210"/>
        <note>ligand shared between dimeric partners</note>
    </ligand>
</feature>